<dbReference type="AlphaFoldDB" id="A0AAP2W5Z0"/>
<name>A0AAP2W5Z0_9EURY</name>
<dbReference type="GO" id="GO:0008977">
    <property type="term" value="F:prephenate dehydrogenase (NAD+) activity"/>
    <property type="evidence" value="ECO:0007669"/>
    <property type="project" value="InterPro"/>
</dbReference>
<evidence type="ECO:0000259" key="2">
    <source>
        <dbReference type="PROSITE" id="PS51176"/>
    </source>
</evidence>
<reference evidence="3 4" key="1">
    <citation type="submission" date="2017-11" db="EMBL/GenBank/DDBJ databases">
        <title>Isolation and Characterization of Family Methanocellaceae Species from Potential Methane Hydrate Area Offshore Southwestern Taiwan.</title>
        <authorList>
            <person name="Zhang W.-L."/>
            <person name="Chen W.-C."/>
            <person name="Lai M.-C."/>
            <person name="Chen S.-C."/>
        </authorList>
    </citation>
    <scope>NUCLEOTIDE SEQUENCE [LARGE SCALE GENOMIC DNA]</scope>
    <source>
        <strain evidence="3 4">CWC-04</strain>
    </source>
</reference>
<dbReference type="GO" id="GO:0004665">
    <property type="term" value="F:prephenate dehydrogenase (NADP+) activity"/>
    <property type="evidence" value="ECO:0007669"/>
    <property type="project" value="InterPro"/>
</dbReference>
<keyword evidence="4" id="KW-1185">Reference proteome</keyword>
<dbReference type="Gene3D" id="1.10.3660.10">
    <property type="entry name" value="6-phosphogluconate dehydrogenase C-terminal like domain"/>
    <property type="match status" value="1"/>
</dbReference>
<evidence type="ECO:0000313" key="3">
    <source>
        <dbReference type="EMBL" id="MCD1294672.1"/>
    </source>
</evidence>
<organism evidence="3 4">
    <name type="scientific">Methanooceanicella nereidis</name>
    <dbReference type="NCBI Taxonomy" id="2052831"/>
    <lineage>
        <taxon>Archaea</taxon>
        <taxon>Methanobacteriati</taxon>
        <taxon>Methanobacteriota</taxon>
        <taxon>Stenosarchaea group</taxon>
        <taxon>Methanomicrobia</taxon>
        <taxon>Methanocellales</taxon>
        <taxon>Methanocellaceae</taxon>
        <taxon>Methanooceanicella</taxon>
    </lineage>
</organism>
<dbReference type="InterPro" id="IPR050812">
    <property type="entry name" value="Preph/Arog_dehydrog"/>
</dbReference>
<dbReference type="InterPro" id="IPR003099">
    <property type="entry name" value="Prephen_DH"/>
</dbReference>
<dbReference type="Pfam" id="PF02153">
    <property type="entry name" value="PDH_N"/>
    <property type="match status" value="1"/>
</dbReference>
<sequence>MSYKVLIIGGAGGMGRWCAKLFKRMDFDVSISSRRDVADVAKSLGVGVSSGMKAGDFDIVVLSVPIDTIDSISADIAPFMKPGSLLMDLSSLKKEPMESMTGHTSPEVEVLGAHPLFGPEIDDMTGYTIVLVPSERCKKWFPIIHDTFEKAGANIEVTTADDHDQKMAIVQGLTHFVYIALGRAYERIGINMKTLDGFATPVYRITKDFTGRVLSQDPRMYALIQSGKDVVQARSEFIIACSELESDIMKGDIDEFVRTLESATKHYGDTAVARKRTQRIIERSREEERFIRNSVGTEQAFAIEGEKAPVYGIIKEASGDRFVLDTPSRLLDLSYDEVTLLSGEELKDAKAKTAPRISRYVTVKLARGANAKMLKWVLKRIDGVAEVRDEKSEATDTPDIYRFTLEVYSDDSEKTLKNVLDTIWGLGYEVK</sequence>
<dbReference type="GO" id="GO:0070403">
    <property type="term" value="F:NAD+ binding"/>
    <property type="evidence" value="ECO:0007669"/>
    <property type="project" value="InterPro"/>
</dbReference>
<accession>A0AAP2W5Z0</accession>
<dbReference type="SUPFAM" id="SSF51735">
    <property type="entry name" value="NAD(P)-binding Rossmann-fold domains"/>
    <property type="match status" value="1"/>
</dbReference>
<dbReference type="SUPFAM" id="SSF48179">
    <property type="entry name" value="6-phosphogluconate dehydrogenase C-terminal domain-like"/>
    <property type="match status" value="1"/>
</dbReference>
<evidence type="ECO:0000313" key="4">
    <source>
        <dbReference type="Proteomes" id="UP001320159"/>
    </source>
</evidence>
<proteinExistence type="predicted"/>
<evidence type="ECO:0000256" key="1">
    <source>
        <dbReference type="ARBA" id="ARBA00023002"/>
    </source>
</evidence>
<dbReference type="InterPro" id="IPR046825">
    <property type="entry name" value="PDH_C"/>
</dbReference>
<dbReference type="Gene3D" id="3.40.50.720">
    <property type="entry name" value="NAD(P)-binding Rossmann-like Domain"/>
    <property type="match status" value="1"/>
</dbReference>
<dbReference type="EMBL" id="PGCK01000004">
    <property type="protein sequence ID" value="MCD1294672.1"/>
    <property type="molecule type" value="Genomic_DNA"/>
</dbReference>
<dbReference type="PROSITE" id="PS51176">
    <property type="entry name" value="PDH_ADH"/>
    <property type="match status" value="1"/>
</dbReference>
<gene>
    <name evidence="3" type="ORF">CUJ83_06620</name>
</gene>
<dbReference type="Pfam" id="PF20463">
    <property type="entry name" value="PDH_C"/>
    <property type="match status" value="1"/>
</dbReference>
<dbReference type="PANTHER" id="PTHR21363">
    <property type="entry name" value="PREPHENATE DEHYDROGENASE"/>
    <property type="match status" value="1"/>
</dbReference>
<dbReference type="PANTHER" id="PTHR21363:SF0">
    <property type="entry name" value="PREPHENATE DEHYDROGENASE [NADP(+)]"/>
    <property type="match status" value="1"/>
</dbReference>
<dbReference type="InterPro" id="IPR008927">
    <property type="entry name" value="6-PGluconate_DH-like_C_sf"/>
</dbReference>
<protein>
    <submittedName>
        <fullName evidence="3">Prephenate dehydrogenase/arogenate dehydrogenase family protein</fullName>
    </submittedName>
</protein>
<dbReference type="Proteomes" id="UP001320159">
    <property type="component" value="Unassembled WGS sequence"/>
</dbReference>
<dbReference type="RefSeq" id="WP_230741504.1">
    <property type="nucleotide sequence ID" value="NZ_PGCK01000004.1"/>
</dbReference>
<dbReference type="InterPro" id="IPR036291">
    <property type="entry name" value="NAD(P)-bd_dom_sf"/>
</dbReference>
<comment type="caution">
    <text evidence="3">The sequence shown here is derived from an EMBL/GenBank/DDBJ whole genome shotgun (WGS) entry which is preliminary data.</text>
</comment>
<feature type="domain" description="Prephenate/arogenate dehydrogenase" evidence="2">
    <location>
        <begin position="3"/>
        <end position="278"/>
    </location>
</feature>
<dbReference type="GO" id="GO:0006571">
    <property type="term" value="P:tyrosine biosynthetic process"/>
    <property type="evidence" value="ECO:0007669"/>
    <property type="project" value="InterPro"/>
</dbReference>
<keyword evidence="1" id="KW-0560">Oxidoreductase</keyword>
<dbReference type="InterPro" id="IPR046826">
    <property type="entry name" value="PDH_N"/>
</dbReference>